<evidence type="ECO:0000259" key="3">
    <source>
        <dbReference type="Pfam" id="PF25973"/>
    </source>
</evidence>
<evidence type="ECO:0000256" key="1">
    <source>
        <dbReference type="ARBA" id="ARBA00009477"/>
    </source>
</evidence>
<organism evidence="4 5">
    <name type="scientific">Longimicrobium terrae</name>
    <dbReference type="NCBI Taxonomy" id="1639882"/>
    <lineage>
        <taxon>Bacteria</taxon>
        <taxon>Pseudomonadati</taxon>
        <taxon>Gemmatimonadota</taxon>
        <taxon>Longimicrobiia</taxon>
        <taxon>Longimicrobiales</taxon>
        <taxon>Longimicrobiaceae</taxon>
        <taxon>Longimicrobium</taxon>
    </lineage>
</organism>
<evidence type="ECO:0000259" key="2">
    <source>
        <dbReference type="Pfam" id="PF25954"/>
    </source>
</evidence>
<dbReference type="AlphaFoldDB" id="A0A841H6U6"/>
<dbReference type="Gene3D" id="2.40.50.100">
    <property type="match status" value="1"/>
</dbReference>
<dbReference type="NCBIfam" id="TIGR01730">
    <property type="entry name" value="RND_mfp"/>
    <property type="match status" value="1"/>
</dbReference>
<dbReference type="FunFam" id="2.40.30.170:FF:000010">
    <property type="entry name" value="Efflux RND transporter periplasmic adaptor subunit"/>
    <property type="match status" value="1"/>
</dbReference>
<keyword evidence="5" id="KW-1185">Reference proteome</keyword>
<dbReference type="RefSeq" id="WP_170035260.1">
    <property type="nucleotide sequence ID" value="NZ_JABDTL010000001.1"/>
</dbReference>
<feature type="domain" description="CusB-like beta-barrel" evidence="2">
    <location>
        <begin position="228"/>
        <end position="302"/>
    </location>
</feature>
<dbReference type="InterPro" id="IPR058647">
    <property type="entry name" value="BSH_CzcB-like"/>
</dbReference>
<reference evidence="4 5" key="1">
    <citation type="submission" date="2020-08" db="EMBL/GenBank/DDBJ databases">
        <title>Genomic Encyclopedia of Type Strains, Phase IV (KMG-IV): sequencing the most valuable type-strain genomes for metagenomic binning, comparative biology and taxonomic classification.</title>
        <authorList>
            <person name="Goeker M."/>
        </authorList>
    </citation>
    <scope>NUCLEOTIDE SEQUENCE [LARGE SCALE GENOMIC DNA]</scope>
    <source>
        <strain evidence="4 5">DSM 29007</strain>
    </source>
</reference>
<dbReference type="EMBL" id="JACHIA010000027">
    <property type="protein sequence ID" value="MBB6073673.1"/>
    <property type="molecule type" value="Genomic_DNA"/>
</dbReference>
<feature type="domain" description="CzcB-like barrel-sandwich hybrid" evidence="3">
    <location>
        <begin position="91"/>
        <end position="220"/>
    </location>
</feature>
<dbReference type="Proteomes" id="UP000582837">
    <property type="component" value="Unassembled WGS sequence"/>
</dbReference>
<comment type="caution">
    <text evidence="4">The sequence shown here is derived from an EMBL/GenBank/DDBJ whole genome shotgun (WGS) entry which is preliminary data.</text>
</comment>
<dbReference type="SUPFAM" id="SSF111369">
    <property type="entry name" value="HlyD-like secretion proteins"/>
    <property type="match status" value="1"/>
</dbReference>
<gene>
    <name evidence="4" type="ORF">HNQ61_005344</name>
</gene>
<dbReference type="Gene3D" id="2.40.30.170">
    <property type="match status" value="1"/>
</dbReference>
<dbReference type="Pfam" id="PF25973">
    <property type="entry name" value="BSH_CzcB"/>
    <property type="match status" value="1"/>
</dbReference>
<sequence length="396" mass="42117">MSSMSPLRRLAPAVLAVTTVAVLSAAIYRRTQKSDDAEPAREKAPAALVQTSASGTFATDVAIPVQGSKAVRGDLVMSVSAAGQAEAWQKTVLVAQVTGRVTSLPIREGDAVRAGQPVAGLDGAEYALNVEEAQAALTEAQGKFREATLLDDQITDAQVRADRQAAARSRSGVEAAEVRVRRARLDLSRTRMAAPFAGRVASLKAVPGQWVRQGDELMTLVSLDPIRVQVQVLESELAHLAPGHTATVSFAAFPGEAFTGRIQTLNPIVESGTRTARVTVLVPNPGGRILPGMYARVSLQARRFANRVLVPRAALLERDRRTMLFVFDGAGGSGQAKWRYVTTGLQNDSVVEIVSGMDTDSVAPGETVLVDGHYTLIHDARVRLVDDVRSAGGRPD</sequence>
<dbReference type="InterPro" id="IPR058792">
    <property type="entry name" value="Beta-barrel_RND_2"/>
</dbReference>
<dbReference type="GO" id="GO:0015562">
    <property type="term" value="F:efflux transmembrane transporter activity"/>
    <property type="evidence" value="ECO:0007669"/>
    <property type="project" value="TreeGrafter"/>
</dbReference>
<dbReference type="InterPro" id="IPR006143">
    <property type="entry name" value="RND_pump_MFP"/>
</dbReference>
<dbReference type="PANTHER" id="PTHR30469">
    <property type="entry name" value="MULTIDRUG RESISTANCE PROTEIN MDTA"/>
    <property type="match status" value="1"/>
</dbReference>
<name>A0A841H6U6_9BACT</name>
<dbReference type="GO" id="GO:1990281">
    <property type="term" value="C:efflux pump complex"/>
    <property type="evidence" value="ECO:0007669"/>
    <property type="project" value="TreeGrafter"/>
</dbReference>
<dbReference type="Gene3D" id="2.40.420.20">
    <property type="match status" value="1"/>
</dbReference>
<comment type="similarity">
    <text evidence="1">Belongs to the membrane fusion protein (MFP) (TC 8.A.1) family.</text>
</comment>
<proteinExistence type="inferred from homology"/>
<accession>A0A841H6U6</accession>
<evidence type="ECO:0000313" key="4">
    <source>
        <dbReference type="EMBL" id="MBB6073673.1"/>
    </source>
</evidence>
<dbReference type="PANTHER" id="PTHR30469:SF15">
    <property type="entry name" value="HLYD FAMILY OF SECRETION PROTEINS"/>
    <property type="match status" value="1"/>
</dbReference>
<protein>
    <submittedName>
        <fullName evidence="4">HlyD family secretion protein</fullName>
    </submittedName>
</protein>
<dbReference type="Pfam" id="PF25954">
    <property type="entry name" value="Beta-barrel_RND_2"/>
    <property type="match status" value="1"/>
</dbReference>
<evidence type="ECO:0000313" key="5">
    <source>
        <dbReference type="Proteomes" id="UP000582837"/>
    </source>
</evidence>